<sequence>MIKGMVTEILIYSVSAIGALFITGFSVHMFVGGLVSQETEYQLIAGACLVVASATAYMAWDVIQNRSGKK</sequence>
<keyword evidence="1" id="KW-1133">Transmembrane helix</keyword>
<reference evidence="2 3" key="1">
    <citation type="submission" date="2016-02" db="EMBL/GenBank/DDBJ databases">
        <authorList>
            <person name="Wen L."/>
            <person name="He K."/>
            <person name="Yang H."/>
        </authorList>
    </citation>
    <scope>NUCLEOTIDE SEQUENCE [LARGE SCALE GENOMIC DNA]</scope>
    <source>
        <strain evidence="2">ShG14-8</strain>
    </source>
</reference>
<feature type="transmembrane region" description="Helical" evidence="1">
    <location>
        <begin position="9"/>
        <end position="31"/>
    </location>
</feature>
<name>A0A139BUU8_9PROT</name>
<dbReference type="Proteomes" id="UP000070578">
    <property type="component" value="Unassembled WGS sequence"/>
</dbReference>
<accession>A0A139BUU8</accession>
<comment type="caution">
    <text evidence="2">The sequence shown here is derived from an EMBL/GenBank/DDBJ whole genome shotgun (WGS) entry which is preliminary data.</text>
</comment>
<keyword evidence="1" id="KW-0812">Transmembrane</keyword>
<evidence type="ECO:0000313" key="2">
    <source>
        <dbReference type="EMBL" id="KXS32750.1"/>
    </source>
</evidence>
<proteinExistence type="predicted"/>
<feature type="transmembrane region" description="Helical" evidence="1">
    <location>
        <begin position="43"/>
        <end position="63"/>
    </location>
</feature>
<protein>
    <submittedName>
        <fullName evidence="2">Uncharacterized protein</fullName>
    </submittedName>
</protein>
<reference evidence="2 3" key="2">
    <citation type="submission" date="2016-03" db="EMBL/GenBank/DDBJ databases">
        <title>New uncultured bacterium of the family Gallionellaceae from acid mine drainage: description and reconstruction of genome based on metagenomic analysis of microbial community.</title>
        <authorList>
            <person name="Kadnikov V."/>
            <person name="Ivasenko D."/>
            <person name="Beletsky A."/>
            <person name="Mardanov A."/>
            <person name="Danilova E."/>
            <person name="Pimenov N."/>
            <person name="Karnachuk O."/>
            <person name="Ravin N."/>
        </authorList>
    </citation>
    <scope>NUCLEOTIDE SEQUENCE [LARGE SCALE GENOMIC DNA]</scope>
    <source>
        <strain evidence="2">ShG14-8</strain>
    </source>
</reference>
<organism evidence="2 3">
    <name type="scientific">Candidatus Gallionella acididurans</name>
    <dbReference type="NCBI Taxonomy" id="1796491"/>
    <lineage>
        <taxon>Bacteria</taxon>
        <taxon>Pseudomonadati</taxon>
        <taxon>Pseudomonadota</taxon>
        <taxon>Betaproteobacteria</taxon>
        <taxon>Nitrosomonadales</taxon>
        <taxon>Gallionellaceae</taxon>
        <taxon>Gallionella</taxon>
    </lineage>
</organism>
<evidence type="ECO:0000256" key="1">
    <source>
        <dbReference type="SAM" id="Phobius"/>
    </source>
</evidence>
<dbReference type="AlphaFoldDB" id="A0A139BUU8"/>
<gene>
    <name evidence="2" type="ORF">AWT59_1146</name>
</gene>
<evidence type="ECO:0000313" key="3">
    <source>
        <dbReference type="Proteomes" id="UP000070578"/>
    </source>
</evidence>
<keyword evidence="1" id="KW-0472">Membrane</keyword>
<dbReference type="EMBL" id="LSLI01000020">
    <property type="protein sequence ID" value="KXS32750.1"/>
    <property type="molecule type" value="Genomic_DNA"/>
</dbReference>